<evidence type="ECO:0000256" key="1">
    <source>
        <dbReference type="SAM" id="Phobius"/>
    </source>
</evidence>
<feature type="transmembrane region" description="Helical" evidence="1">
    <location>
        <begin position="20"/>
        <end position="42"/>
    </location>
</feature>
<accession>A0A2S8GP37</accession>
<feature type="transmembrane region" description="Helical" evidence="1">
    <location>
        <begin position="77"/>
        <end position="96"/>
    </location>
</feature>
<gene>
    <name evidence="2" type="ORF">C5Y93_09375</name>
</gene>
<keyword evidence="1" id="KW-1133">Transmembrane helix</keyword>
<sequence length="152" mass="16924">MLRWKRALIIKRHLGNWVPFFCVLLSAMGTLMTSCFLIANGLAVAADALVMLFALFFIALIVLVGLVCMFARIVPLLHLHCLVVALFAITFQPWIYWTGPPIDPRITPEVESAESVLAFIACGSICVMFFSILTVGVTVYSAYMHHVRFSVD</sequence>
<keyword evidence="1" id="KW-0472">Membrane</keyword>
<dbReference type="EMBL" id="PUHZ01000010">
    <property type="protein sequence ID" value="PQO46188.1"/>
    <property type="molecule type" value="Genomic_DNA"/>
</dbReference>
<feature type="transmembrane region" description="Helical" evidence="1">
    <location>
        <begin position="48"/>
        <end position="70"/>
    </location>
</feature>
<reference evidence="2 3" key="1">
    <citation type="submission" date="2018-02" db="EMBL/GenBank/DDBJ databases">
        <title>Comparative genomes isolates from brazilian mangrove.</title>
        <authorList>
            <person name="Araujo J.E."/>
            <person name="Taketani R.G."/>
            <person name="Silva M.C.P."/>
            <person name="Loureco M.V."/>
            <person name="Andreote F.D."/>
        </authorList>
    </citation>
    <scope>NUCLEOTIDE SEQUENCE [LARGE SCALE GENOMIC DNA]</scope>
    <source>
        <strain evidence="2 3">Nap-Phe MGV</strain>
    </source>
</reference>
<evidence type="ECO:0000313" key="3">
    <source>
        <dbReference type="Proteomes" id="UP000237819"/>
    </source>
</evidence>
<dbReference type="RefSeq" id="WP_105335159.1">
    <property type="nucleotide sequence ID" value="NZ_PUHZ01000010.1"/>
</dbReference>
<dbReference type="AlphaFoldDB" id="A0A2S8GP37"/>
<proteinExistence type="predicted"/>
<keyword evidence="1" id="KW-0812">Transmembrane</keyword>
<dbReference type="PROSITE" id="PS51257">
    <property type="entry name" value="PROKAR_LIPOPROTEIN"/>
    <property type="match status" value="1"/>
</dbReference>
<comment type="caution">
    <text evidence="2">The sequence shown here is derived from an EMBL/GenBank/DDBJ whole genome shotgun (WGS) entry which is preliminary data.</text>
</comment>
<protein>
    <submittedName>
        <fullName evidence="2">Uncharacterized protein</fullName>
    </submittedName>
</protein>
<evidence type="ECO:0000313" key="2">
    <source>
        <dbReference type="EMBL" id="PQO46188.1"/>
    </source>
</evidence>
<organism evidence="2 3">
    <name type="scientific">Blastopirellula marina</name>
    <dbReference type="NCBI Taxonomy" id="124"/>
    <lineage>
        <taxon>Bacteria</taxon>
        <taxon>Pseudomonadati</taxon>
        <taxon>Planctomycetota</taxon>
        <taxon>Planctomycetia</taxon>
        <taxon>Pirellulales</taxon>
        <taxon>Pirellulaceae</taxon>
        <taxon>Blastopirellula</taxon>
    </lineage>
</organism>
<feature type="transmembrane region" description="Helical" evidence="1">
    <location>
        <begin position="116"/>
        <end position="143"/>
    </location>
</feature>
<dbReference type="Proteomes" id="UP000237819">
    <property type="component" value="Unassembled WGS sequence"/>
</dbReference>
<name>A0A2S8GP37_9BACT</name>